<keyword evidence="15" id="KW-0007">Acetylation</keyword>
<dbReference type="InterPro" id="IPR013320">
    <property type="entry name" value="ConA-like_dom_sf"/>
</dbReference>
<evidence type="ECO:0000256" key="12">
    <source>
        <dbReference type="ARBA" id="ARBA00022782"/>
    </source>
</evidence>
<dbReference type="GO" id="GO:0048030">
    <property type="term" value="F:disaccharide binding"/>
    <property type="evidence" value="ECO:0007669"/>
    <property type="project" value="TreeGrafter"/>
</dbReference>
<evidence type="ECO:0000256" key="3">
    <source>
        <dbReference type="ARBA" id="ARBA00004613"/>
    </source>
</evidence>
<dbReference type="InterPro" id="IPR001079">
    <property type="entry name" value="Galectin_CRD"/>
</dbReference>
<dbReference type="KEGG" id="gsh:117364304"/>
<dbReference type="GO" id="GO:0090280">
    <property type="term" value="P:positive regulation of calcium ion import"/>
    <property type="evidence" value="ECO:0007669"/>
    <property type="project" value="TreeGrafter"/>
</dbReference>
<evidence type="ECO:0000256" key="11">
    <source>
        <dbReference type="ARBA" id="ARBA00022737"/>
    </source>
</evidence>
<keyword evidence="11" id="KW-0677">Repeat</keyword>
<keyword evidence="5" id="KW-0964">Secreted</keyword>
<keyword evidence="13" id="KW-0391">Immunity</keyword>
<evidence type="ECO:0000256" key="9">
    <source>
        <dbReference type="ARBA" id="ARBA00022728"/>
    </source>
</evidence>
<keyword evidence="8" id="KW-0507">mRNA processing</keyword>
<dbReference type="GO" id="GO:0030593">
    <property type="term" value="P:neutrophil chemotaxis"/>
    <property type="evidence" value="ECO:0007669"/>
    <property type="project" value="TreeGrafter"/>
</dbReference>
<evidence type="ECO:0000256" key="7">
    <source>
        <dbReference type="ARBA" id="ARBA00022588"/>
    </source>
</evidence>
<keyword evidence="14" id="KW-0389">IgE-binding protein</keyword>
<evidence type="ECO:0000256" key="18">
    <source>
        <dbReference type="ARBA" id="ARBA00023242"/>
    </source>
</evidence>
<feature type="region of interest" description="Disordered" evidence="20">
    <location>
        <begin position="1"/>
        <end position="172"/>
    </location>
</feature>
<dbReference type="GO" id="GO:0005615">
    <property type="term" value="C:extracellular space"/>
    <property type="evidence" value="ECO:0007669"/>
    <property type="project" value="TreeGrafter"/>
</dbReference>
<dbReference type="GO" id="GO:2001237">
    <property type="term" value="P:negative regulation of extrinsic apoptotic signaling pathway"/>
    <property type="evidence" value="ECO:0007669"/>
    <property type="project" value="TreeGrafter"/>
</dbReference>
<dbReference type="Gene3D" id="2.60.120.200">
    <property type="match status" value="1"/>
</dbReference>
<feature type="compositionally biased region" description="Pro residues" evidence="20">
    <location>
        <begin position="31"/>
        <end position="55"/>
    </location>
</feature>
<dbReference type="InterPro" id="IPR044156">
    <property type="entry name" value="Galectin-like"/>
</dbReference>
<evidence type="ECO:0000256" key="6">
    <source>
        <dbReference type="ARBA" id="ARBA00022553"/>
    </source>
</evidence>
<dbReference type="GO" id="GO:0045087">
    <property type="term" value="P:innate immune response"/>
    <property type="evidence" value="ECO:0007669"/>
    <property type="project" value="UniProtKB-KW"/>
</dbReference>
<dbReference type="GO" id="GO:0043236">
    <property type="term" value="F:laminin binding"/>
    <property type="evidence" value="ECO:0007669"/>
    <property type="project" value="TreeGrafter"/>
</dbReference>
<evidence type="ECO:0000256" key="1">
    <source>
        <dbReference type="ARBA" id="ARBA00004123"/>
    </source>
</evidence>
<comment type="subcellular location">
    <subcellularLocation>
        <location evidence="2">Cytoplasm</location>
    </subcellularLocation>
    <subcellularLocation>
        <location evidence="1">Nucleus</location>
    </subcellularLocation>
    <subcellularLocation>
        <location evidence="3">Secreted</location>
    </subcellularLocation>
</comment>
<evidence type="ECO:0000256" key="5">
    <source>
        <dbReference type="ARBA" id="ARBA00022525"/>
    </source>
</evidence>
<evidence type="ECO:0000256" key="20">
    <source>
        <dbReference type="SAM" id="MobiDB-lite"/>
    </source>
</evidence>
<evidence type="ECO:0000256" key="19">
    <source>
        <dbReference type="RuleBase" id="RU102079"/>
    </source>
</evidence>
<dbReference type="InParanoid" id="A0A6P8RUS3"/>
<evidence type="ECO:0000256" key="13">
    <source>
        <dbReference type="ARBA" id="ARBA00022859"/>
    </source>
</evidence>
<dbReference type="GO" id="GO:0005681">
    <property type="term" value="C:spliceosomal complex"/>
    <property type="evidence" value="ECO:0007669"/>
    <property type="project" value="UniProtKB-KW"/>
</dbReference>
<keyword evidence="4" id="KW-0963">Cytoplasm</keyword>
<keyword evidence="22" id="KW-1185">Reference proteome</keyword>
<keyword evidence="7" id="KW-0399">Innate immunity</keyword>
<dbReference type="OrthoDB" id="8942303at2759"/>
<dbReference type="GO" id="GO:0019863">
    <property type="term" value="F:IgE binding"/>
    <property type="evidence" value="ECO:0007669"/>
    <property type="project" value="UniProtKB-KW"/>
</dbReference>
<keyword evidence="18" id="KW-0539">Nucleus</keyword>
<dbReference type="GO" id="GO:0048245">
    <property type="term" value="P:eosinophil chemotaxis"/>
    <property type="evidence" value="ECO:0007669"/>
    <property type="project" value="TreeGrafter"/>
</dbReference>
<keyword evidence="10 19" id="KW-0430">Lectin</keyword>
<dbReference type="GO" id="GO:0030154">
    <property type="term" value="P:cell differentiation"/>
    <property type="evidence" value="ECO:0007669"/>
    <property type="project" value="UniProtKB-KW"/>
</dbReference>
<dbReference type="CDD" id="cd00070">
    <property type="entry name" value="GLECT"/>
    <property type="match status" value="1"/>
</dbReference>
<dbReference type="PANTHER" id="PTHR11346">
    <property type="entry name" value="GALECTIN"/>
    <property type="match status" value="1"/>
</dbReference>
<dbReference type="AlphaFoldDB" id="A0A6P8RUS3"/>
<dbReference type="GO" id="GO:0048246">
    <property type="term" value="P:macrophage chemotaxis"/>
    <property type="evidence" value="ECO:0007669"/>
    <property type="project" value="TreeGrafter"/>
</dbReference>
<dbReference type="PROSITE" id="PS51304">
    <property type="entry name" value="GALECTIN"/>
    <property type="match status" value="1"/>
</dbReference>
<evidence type="ECO:0000256" key="17">
    <source>
        <dbReference type="ARBA" id="ARBA00023187"/>
    </source>
</evidence>
<dbReference type="PANTHER" id="PTHR11346:SF26">
    <property type="entry name" value="GALECTIN-3"/>
    <property type="match status" value="1"/>
</dbReference>
<evidence type="ECO:0000313" key="23">
    <source>
        <dbReference type="RefSeq" id="XP_033809274.1"/>
    </source>
</evidence>
<dbReference type="GO" id="GO:0005737">
    <property type="term" value="C:cytoplasm"/>
    <property type="evidence" value="ECO:0007669"/>
    <property type="project" value="UniProtKB-SubCell"/>
</dbReference>
<dbReference type="SMART" id="SM00908">
    <property type="entry name" value="Gal-bind_lectin"/>
    <property type="match status" value="1"/>
</dbReference>
<dbReference type="GO" id="GO:0045806">
    <property type="term" value="P:negative regulation of endocytosis"/>
    <property type="evidence" value="ECO:0007669"/>
    <property type="project" value="TreeGrafter"/>
</dbReference>
<protein>
    <recommendedName>
        <fullName evidence="19">Galectin</fullName>
    </recommendedName>
</protein>
<evidence type="ECO:0000256" key="8">
    <source>
        <dbReference type="ARBA" id="ARBA00022664"/>
    </source>
</evidence>
<name>A0A6P8RUS3_GEOSA</name>
<dbReference type="FunFam" id="2.60.120.200:FF:000023">
    <property type="entry name" value="Galectin"/>
    <property type="match status" value="1"/>
</dbReference>
<proteinExistence type="predicted"/>
<dbReference type="GeneID" id="117364304"/>
<evidence type="ECO:0000256" key="4">
    <source>
        <dbReference type="ARBA" id="ARBA00022490"/>
    </source>
</evidence>
<dbReference type="Proteomes" id="UP000515159">
    <property type="component" value="Chromosome 7"/>
</dbReference>
<accession>A0A6P8RUS3</accession>
<feature type="compositionally biased region" description="Pro residues" evidence="20">
    <location>
        <begin position="115"/>
        <end position="172"/>
    </location>
</feature>
<keyword evidence="9" id="KW-0747">Spliceosome</keyword>
<dbReference type="GO" id="GO:0001772">
    <property type="term" value="C:immunological synapse"/>
    <property type="evidence" value="ECO:0007669"/>
    <property type="project" value="TreeGrafter"/>
</dbReference>
<sequence>MADDLSLSDALSGNTQNSNQQQQNPGWPFAPWGPPNPGGWPAPGQPGMFPGPAPGHPGSFPGPDTGHPGSFPGPVPGHPGSFPGPAPGQPGSFPGPAPGQPGSFPGPDTGHPGSFPGPAPGHPGSFPGPAPGQPGSFPGPDPGPPGSAPGQPGVPQPPNPFGVPAGPTPQPKDPCIPLTIPYVRPLTAGVMPQLLITIQGKVKEKPSRFSIDLRKNNDIAFHLNPRFDKKPHSIVRNSMINNIWGEEERHTPKFPFHHGSPFKIQILCETHCYRVAVNNEHLFEYKHRIKELKEINKLCINGDVTLTNIEVTMA</sequence>
<evidence type="ECO:0000256" key="15">
    <source>
        <dbReference type="ARBA" id="ARBA00022990"/>
    </source>
</evidence>
<keyword evidence="17" id="KW-0508">mRNA splicing</keyword>
<dbReference type="SUPFAM" id="SSF49899">
    <property type="entry name" value="Concanavalin A-like lectins/glucanases"/>
    <property type="match status" value="1"/>
</dbReference>
<reference evidence="23" key="1">
    <citation type="submission" date="2025-08" db="UniProtKB">
        <authorList>
            <consortium name="RefSeq"/>
        </authorList>
    </citation>
    <scope>IDENTIFICATION</scope>
</reference>
<gene>
    <name evidence="23" type="primary">LOC117364304</name>
</gene>
<evidence type="ECO:0000256" key="14">
    <source>
        <dbReference type="ARBA" id="ARBA00022972"/>
    </source>
</evidence>
<evidence type="ECO:0000256" key="2">
    <source>
        <dbReference type="ARBA" id="ARBA00004496"/>
    </source>
</evidence>
<dbReference type="RefSeq" id="XP_033809274.1">
    <property type="nucleotide sequence ID" value="XM_033953383.1"/>
</dbReference>
<dbReference type="Pfam" id="PF00337">
    <property type="entry name" value="Gal-bind_lectin"/>
    <property type="match status" value="1"/>
</dbReference>
<keyword evidence="6" id="KW-0597">Phosphoprotein</keyword>
<dbReference type="GO" id="GO:0008380">
    <property type="term" value="P:RNA splicing"/>
    <property type="evidence" value="ECO:0007669"/>
    <property type="project" value="UniProtKB-KW"/>
</dbReference>
<evidence type="ECO:0000256" key="16">
    <source>
        <dbReference type="ARBA" id="ARBA00023157"/>
    </source>
</evidence>
<keyword evidence="16" id="KW-1015">Disulfide bond</keyword>
<dbReference type="GO" id="GO:0002548">
    <property type="term" value="P:monocyte chemotaxis"/>
    <property type="evidence" value="ECO:0007669"/>
    <property type="project" value="TreeGrafter"/>
</dbReference>
<evidence type="ECO:0000256" key="10">
    <source>
        <dbReference type="ARBA" id="ARBA00022734"/>
    </source>
</evidence>
<dbReference type="GO" id="GO:0050918">
    <property type="term" value="P:positive chemotaxis"/>
    <property type="evidence" value="ECO:0007669"/>
    <property type="project" value="TreeGrafter"/>
</dbReference>
<evidence type="ECO:0000313" key="22">
    <source>
        <dbReference type="Proteomes" id="UP000515159"/>
    </source>
</evidence>
<dbReference type="SMART" id="SM00276">
    <property type="entry name" value="GLECT"/>
    <property type="match status" value="1"/>
</dbReference>
<feature type="domain" description="Galectin" evidence="21">
    <location>
        <begin position="182"/>
        <end position="312"/>
    </location>
</feature>
<feature type="compositionally biased region" description="Pro residues" evidence="20">
    <location>
        <begin position="71"/>
        <end position="99"/>
    </location>
</feature>
<keyword evidence="12" id="KW-0221">Differentiation</keyword>
<evidence type="ECO:0000259" key="21">
    <source>
        <dbReference type="PROSITE" id="PS51304"/>
    </source>
</evidence>
<organism evidence="22 23">
    <name type="scientific">Geotrypetes seraphini</name>
    <name type="common">Gaboon caecilian</name>
    <name type="synonym">Caecilia seraphini</name>
    <dbReference type="NCBI Taxonomy" id="260995"/>
    <lineage>
        <taxon>Eukaryota</taxon>
        <taxon>Metazoa</taxon>
        <taxon>Chordata</taxon>
        <taxon>Craniata</taxon>
        <taxon>Vertebrata</taxon>
        <taxon>Euteleostomi</taxon>
        <taxon>Amphibia</taxon>
        <taxon>Gymnophiona</taxon>
        <taxon>Geotrypetes</taxon>
    </lineage>
</organism>
<feature type="compositionally biased region" description="Low complexity" evidence="20">
    <location>
        <begin position="14"/>
        <end position="30"/>
    </location>
</feature>
<dbReference type="GO" id="GO:0006397">
    <property type="term" value="P:mRNA processing"/>
    <property type="evidence" value="ECO:0007669"/>
    <property type="project" value="UniProtKB-KW"/>
</dbReference>